<dbReference type="GO" id="GO:0003700">
    <property type="term" value="F:DNA-binding transcription factor activity"/>
    <property type="evidence" value="ECO:0007669"/>
    <property type="project" value="InterPro"/>
</dbReference>
<organism evidence="5 6">
    <name type="scientific">Dyadobacter koreensis</name>
    <dbReference type="NCBI Taxonomy" id="408657"/>
    <lineage>
        <taxon>Bacteria</taxon>
        <taxon>Pseudomonadati</taxon>
        <taxon>Bacteroidota</taxon>
        <taxon>Cytophagia</taxon>
        <taxon>Cytophagales</taxon>
        <taxon>Spirosomataceae</taxon>
        <taxon>Dyadobacter</taxon>
    </lineage>
</organism>
<dbReference type="GO" id="GO:0006950">
    <property type="term" value="P:response to stress"/>
    <property type="evidence" value="ECO:0007669"/>
    <property type="project" value="TreeGrafter"/>
</dbReference>
<dbReference type="PANTHER" id="PTHR33164:SF64">
    <property type="entry name" value="TRANSCRIPTIONAL REGULATOR SLYA"/>
    <property type="match status" value="1"/>
</dbReference>
<proteinExistence type="predicted"/>
<dbReference type="AlphaFoldDB" id="A0A1H6Q541"/>
<dbReference type="PANTHER" id="PTHR33164">
    <property type="entry name" value="TRANSCRIPTIONAL REGULATOR, MARR FAMILY"/>
    <property type="match status" value="1"/>
</dbReference>
<dbReference type="PROSITE" id="PS50995">
    <property type="entry name" value="HTH_MARR_2"/>
    <property type="match status" value="1"/>
</dbReference>
<dbReference type="GO" id="GO:0003677">
    <property type="term" value="F:DNA binding"/>
    <property type="evidence" value="ECO:0007669"/>
    <property type="project" value="UniProtKB-KW"/>
</dbReference>
<gene>
    <name evidence="5" type="ORF">SAMN04487995_0302</name>
</gene>
<keyword evidence="1" id="KW-0805">Transcription regulation</keyword>
<dbReference type="STRING" id="408657.SAMN04487995_0302"/>
<protein>
    <submittedName>
        <fullName evidence="5">Transcriptional regulator, MarR family</fullName>
    </submittedName>
</protein>
<evidence type="ECO:0000256" key="1">
    <source>
        <dbReference type="ARBA" id="ARBA00023015"/>
    </source>
</evidence>
<name>A0A1H6Q541_9BACT</name>
<evidence type="ECO:0000259" key="4">
    <source>
        <dbReference type="PROSITE" id="PS50995"/>
    </source>
</evidence>
<dbReference type="Proteomes" id="UP000199532">
    <property type="component" value="Unassembled WGS sequence"/>
</dbReference>
<evidence type="ECO:0000313" key="5">
    <source>
        <dbReference type="EMBL" id="SEI38931.1"/>
    </source>
</evidence>
<dbReference type="OrthoDB" id="9806864at2"/>
<keyword evidence="6" id="KW-1185">Reference proteome</keyword>
<dbReference type="InterPro" id="IPR039422">
    <property type="entry name" value="MarR/SlyA-like"/>
</dbReference>
<dbReference type="SUPFAM" id="SSF46785">
    <property type="entry name" value="Winged helix' DNA-binding domain"/>
    <property type="match status" value="1"/>
</dbReference>
<evidence type="ECO:0000313" key="6">
    <source>
        <dbReference type="Proteomes" id="UP000199532"/>
    </source>
</evidence>
<dbReference type="EMBL" id="FNXY01000001">
    <property type="protein sequence ID" value="SEI38931.1"/>
    <property type="molecule type" value="Genomic_DNA"/>
</dbReference>
<sequence>MSEKIEFHFKKPEESPGYLLGQLTMLWQRKQKRVLDPLDLTSTQFALLCALAWLSRESDKVTQVDIANQGNADRMMVSKVLRTLEEKEFITRHDHPTDTRAKLIKLTTKGEVVLQKAIICVENADLEFFNELGADLTSFNSTMLALIKQNTKDV</sequence>
<keyword evidence="2" id="KW-0238">DNA-binding</keyword>
<evidence type="ECO:0000256" key="2">
    <source>
        <dbReference type="ARBA" id="ARBA00023125"/>
    </source>
</evidence>
<evidence type="ECO:0000256" key="3">
    <source>
        <dbReference type="ARBA" id="ARBA00023163"/>
    </source>
</evidence>
<dbReference type="SMART" id="SM00347">
    <property type="entry name" value="HTH_MARR"/>
    <property type="match status" value="1"/>
</dbReference>
<dbReference type="Gene3D" id="1.10.10.10">
    <property type="entry name" value="Winged helix-like DNA-binding domain superfamily/Winged helix DNA-binding domain"/>
    <property type="match status" value="1"/>
</dbReference>
<feature type="domain" description="HTH marR-type" evidence="4">
    <location>
        <begin position="1"/>
        <end position="152"/>
    </location>
</feature>
<keyword evidence="3" id="KW-0804">Transcription</keyword>
<dbReference type="InterPro" id="IPR036390">
    <property type="entry name" value="WH_DNA-bd_sf"/>
</dbReference>
<dbReference type="RefSeq" id="WP_090331191.1">
    <property type="nucleotide sequence ID" value="NZ_FNXY01000001.1"/>
</dbReference>
<accession>A0A1H6Q541</accession>
<reference evidence="5 6" key="1">
    <citation type="submission" date="2016-10" db="EMBL/GenBank/DDBJ databases">
        <authorList>
            <person name="de Groot N.N."/>
        </authorList>
    </citation>
    <scope>NUCLEOTIDE SEQUENCE [LARGE SCALE GENOMIC DNA]</scope>
    <source>
        <strain evidence="5 6">DSM 19938</strain>
    </source>
</reference>
<dbReference type="Pfam" id="PF01047">
    <property type="entry name" value="MarR"/>
    <property type="match status" value="1"/>
</dbReference>
<dbReference type="InterPro" id="IPR036388">
    <property type="entry name" value="WH-like_DNA-bd_sf"/>
</dbReference>
<dbReference type="InterPro" id="IPR000835">
    <property type="entry name" value="HTH_MarR-typ"/>
</dbReference>